<dbReference type="NCBIfam" id="TIGR02532">
    <property type="entry name" value="IV_pilin_GFxxxE"/>
    <property type="match status" value="1"/>
</dbReference>
<name>A0ABT8EGL3_9BURK</name>
<evidence type="ECO:0000256" key="1">
    <source>
        <dbReference type="SAM" id="Phobius"/>
    </source>
</evidence>
<evidence type="ECO:0000313" key="2">
    <source>
        <dbReference type="EMBL" id="MDN4120419.1"/>
    </source>
</evidence>
<dbReference type="InterPro" id="IPR045584">
    <property type="entry name" value="Pilin-like"/>
</dbReference>
<keyword evidence="1" id="KW-0812">Transmembrane</keyword>
<reference evidence="2" key="1">
    <citation type="submission" date="2021-11" db="EMBL/GenBank/DDBJ databases">
        <title>Draft genome sequence of Alcaligenes endophyticus type strain CCUG 75668T.</title>
        <authorList>
            <person name="Salva-Serra F."/>
            <person name="Duran R.E."/>
            <person name="Seeger M."/>
            <person name="Moore E.R.B."/>
            <person name="Jaen-Luchoro D."/>
        </authorList>
    </citation>
    <scope>NUCLEOTIDE SEQUENCE</scope>
    <source>
        <strain evidence="2">CCUG 75668</strain>
    </source>
</reference>
<comment type="caution">
    <text evidence="2">The sequence shown here is derived from an EMBL/GenBank/DDBJ whole genome shotgun (WGS) entry which is preliminary data.</text>
</comment>
<evidence type="ECO:0000313" key="3">
    <source>
        <dbReference type="Proteomes" id="UP001168613"/>
    </source>
</evidence>
<keyword evidence="1" id="KW-0472">Membrane</keyword>
<proteinExistence type="predicted"/>
<gene>
    <name evidence="2" type="ORF">LMS43_03845</name>
</gene>
<dbReference type="SUPFAM" id="SSF54523">
    <property type="entry name" value="Pili subunits"/>
    <property type="match status" value="1"/>
</dbReference>
<protein>
    <submittedName>
        <fullName evidence="2">Prepilin-type N-terminal cleavage/methylation domain-containing protein</fullName>
    </submittedName>
</protein>
<feature type="transmembrane region" description="Helical" evidence="1">
    <location>
        <begin position="20"/>
        <end position="40"/>
    </location>
</feature>
<dbReference type="EMBL" id="JAJHNU010000001">
    <property type="protein sequence ID" value="MDN4120419.1"/>
    <property type="molecule type" value="Genomic_DNA"/>
</dbReference>
<dbReference type="Proteomes" id="UP001168613">
    <property type="component" value="Unassembled WGS sequence"/>
</dbReference>
<dbReference type="InterPro" id="IPR012902">
    <property type="entry name" value="N_methyl_site"/>
</dbReference>
<dbReference type="Pfam" id="PF07963">
    <property type="entry name" value="N_methyl"/>
    <property type="match status" value="1"/>
</dbReference>
<keyword evidence="3" id="KW-1185">Reference proteome</keyword>
<organism evidence="2 3">
    <name type="scientific">Alcaligenes endophyticus</name>
    <dbReference type="NCBI Taxonomy" id="1929088"/>
    <lineage>
        <taxon>Bacteria</taxon>
        <taxon>Pseudomonadati</taxon>
        <taxon>Pseudomonadota</taxon>
        <taxon>Betaproteobacteria</taxon>
        <taxon>Burkholderiales</taxon>
        <taxon>Alcaligenaceae</taxon>
        <taxon>Alcaligenes</taxon>
    </lineage>
</organism>
<dbReference type="PROSITE" id="PS00409">
    <property type="entry name" value="PROKAR_NTER_METHYL"/>
    <property type="match status" value="1"/>
</dbReference>
<accession>A0ABT8EGL3</accession>
<sequence length="155" mass="17595">MQTSVLGSKSVRPQHGLSLLEIIVVLLIIGISATAGIRYMPKSNTNSLYQDARQLSQRFELARQYALQHRESLSWQAQGEHYDFRPIQPQAATLPVQLRQTTWHSRLPVQVEQQPKAQVLVEAAWLHSPLSIILDNGVDRITLSRTPYGQFEIMP</sequence>
<keyword evidence="1" id="KW-1133">Transmembrane helix</keyword>
<dbReference type="RefSeq" id="WP_266122265.1">
    <property type="nucleotide sequence ID" value="NZ_JAJHNU010000001.1"/>
</dbReference>